<dbReference type="STRING" id="762982.HMPREF9442_00594"/>
<dbReference type="AlphaFoldDB" id="F3QR00"/>
<sequence length="42" mass="4983">MRNRSAEIDFPSSFCFFVSLPCHFFCLKDLDCIPFLVPLRNR</sequence>
<evidence type="ECO:0000313" key="1">
    <source>
        <dbReference type="EMBL" id="EGG56254.1"/>
    </source>
</evidence>
<dbReference type="EMBL" id="AFBR01000020">
    <property type="protein sequence ID" value="EGG56254.1"/>
    <property type="molecule type" value="Genomic_DNA"/>
</dbReference>
<dbReference type="HOGENOM" id="CLU_3255356_0_0_10"/>
<accession>F3QR00</accession>
<proteinExistence type="predicted"/>
<dbReference type="Proteomes" id="UP000005546">
    <property type="component" value="Unassembled WGS sequence"/>
</dbReference>
<keyword evidence="2" id="KW-1185">Reference proteome</keyword>
<gene>
    <name evidence="1" type="ORF">HMPREF9442_00594</name>
</gene>
<reference evidence="1 2" key="1">
    <citation type="submission" date="2011-02" db="EMBL/GenBank/DDBJ databases">
        <authorList>
            <person name="Weinstock G."/>
            <person name="Sodergren E."/>
            <person name="Clifton S."/>
            <person name="Fulton L."/>
            <person name="Fulton B."/>
            <person name="Courtney L."/>
            <person name="Fronick C."/>
            <person name="Harrison M."/>
            <person name="Strong C."/>
            <person name="Farmer C."/>
            <person name="Delahaunty K."/>
            <person name="Markovic C."/>
            <person name="Hall O."/>
            <person name="Minx P."/>
            <person name="Tomlinson C."/>
            <person name="Mitreva M."/>
            <person name="Hou S."/>
            <person name="Chen J."/>
            <person name="Wollam A."/>
            <person name="Pepin K.H."/>
            <person name="Johnson M."/>
            <person name="Bhonagiri V."/>
            <person name="Zhang X."/>
            <person name="Suruliraj S."/>
            <person name="Warren W."/>
            <person name="Chinwalla A."/>
            <person name="Mardis E.R."/>
            <person name="Wilson R.K."/>
        </authorList>
    </citation>
    <scope>NUCLEOTIDE SEQUENCE [LARGE SCALE GENOMIC DNA]</scope>
    <source>
        <strain evidence="1 2">YIT 11841</strain>
    </source>
</reference>
<name>F3QR00_9BACT</name>
<protein>
    <submittedName>
        <fullName evidence="1">Uncharacterized protein</fullName>
    </submittedName>
</protein>
<comment type="caution">
    <text evidence="1">The sequence shown here is derived from an EMBL/GenBank/DDBJ whole genome shotgun (WGS) entry which is preliminary data.</text>
</comment>
<evidence type="ECO:0000313" key="2">
    <source>
        <dbReference type="Proteomes" id="UP000005546"/>
    </source>
</evidence>
<organism evidence="1 2">
    <name type="scientific">Paraprevotella xylaniphila YIT 11841</name>
    <dbReference type="NCBI Taxonomy" id="762982"/>
    <lineage>
        <taxon>Bacteria</taxon>
        <taxon>Pseudomonadati</taxon>
        <taxon>Bacteroidota</taxon>
        <taxon>Bacteroidia</taxon>
        <taxon>Bacteroidales</taxon>
        <taxon>Prevotellaceae</taxon>
        <taxon>Paraprevotella</taxon>
    </lineage>
</organism>